<comment type="similarity">
    <text evidence="1 5 6">Belongs to the bacterial ribosomal protein bL35 family.</text>
</comment>
<dbReference type="InterPro" id="IPR001706">
    <property type="entry name" value="Ribosomal_bL35"/>
</dbReference>
<dbReference type="KEGG" id="tmai:FVE67_08340"/>
<dbReference type="PROSITE" id="PS00936">
    <property type="entry name" value="RIBOSOMAL_L35"/>
    <property type="match status" value="1"/>
</dbReference>
<sequence>MGKKNKMKTNRSAAKRFKVTGKGKLVHFRAGRSHLNRKKTAKRKRRLRQDKVLEGGYVKHVKRLVPYKF</sequence>
<dbReference type="NCBIfam" id="TIGR00001">
    <property type="entry name" value="rpmI_bact"/>
    <property type="match status" value="1"/>
</dbReference>
<dbReference type="SUPFAM" id="SSF143034">
    <property type="entry name" value="L35p-like"/>
    <property type="match status" value="1"/>
</dbReference>
<dbReference type="EMBL" id="CP042909">
    <property type="protein sequence ID" value="QJA06795.1"/>
    <property type="molecule type" value="Genomic_DNA"/>
</dbReference>
<dbReference type="InterPro" id="IPR021137">
    <property type="entry name" value="Ribosomal_bL35-like"/>
</dbReference>
<dbReference type="HAMAP" id="MF_00514">
    <property type="entry name" value="Ribosomal_bL35"/>
    <property type="match status" value="1"/>
</dbReference>
<keyword evidence="2 5" id="KW-0689">Ribosomal protein</keyword>
<dbReference type="InterPro" id="IPR018265">
    <property type="entry name" value="Ribosomal_bL35_CS"/>
</dbReference>
<evidence type="ECO:0000313" key="8">
    <source>
        <dbReference type="Proteomes" id="UP000501253"/>
    </source>
</evidence>
<dbReference type="FunFam" id="4.10.410.60:FF:000001">
    <property type="entry name" value="50S ribosomal protein L35"/>
    <property type="match status" value="1"/>
</dbReference>
<keyword evidence="3 5" id="KW-0687">Ribonucleoprotein</keyword>
<dbReference type="PRINTS" id="PR00064">
    <property type="entry name" value="RIBOSOMALL35"/>
</dbReference>
<dbReference type="AlphaFoldDB" id="A0A6H1WU97"/>
<protein>
    <recommendedName>
        <fullName evidence="4 5">Large ribosomal subunit protein bL35</fullName>
    </recommendedName>
</protein>
<evidence type="ECO:0000256" key="2">
    <source>
        <dbReference type="ARBA" id="ARBA00022980"/>
    </source>
</evidence>
<reference evidence="7 8" key="1">
    <citation type="submission" date="2019-08" db="EMBL/GenBank/DDBJ databases">
        <title>Complete genome sequence of Thermosulfurimonas marina SU872T, an anaerobic thermophilic chemolithoautotrophic bacterium isolated from a shallow marine hydrothermal vent.</title>
        <authorList>
            <person name="Allioux M."/>
            <person name="Jebbar M."/>
            <person name="Slobodkina G."/>
            <person name="Slobodkin A."/>
            <person name="Moalic Y."/>
            <person name="Frolova A."/>
            <person name="Shao Z."/>
            <person name="Alain K."/>
        </authorList>
    </citation>
    <scope>NUCLEOTIDE SEQUENCE [LARGE SCALE GENOMIC DNA]</scope>
    <source>
        <strain evidence="7 8">SU872</strain>
    </source>
</reference>
<evidence type="ECO:0000256" key="6">
    <source>
        <dbReference type="RuleBase" id="RU000568"/>
    </source>
</evidence>
<gene>
    <name evidence="5 7" type="primary">rpmI</name>
    <name evidence="7" type="ORF">FVE67_08340</name>
</gene>
<dbReference type="Proteomes" id="UP000501253">
    <property type="component" value="Chromosome"/>
</dbReference>
<evidence type="ECO:0000256" key="1">
    <source>
        <dbReference type="ARBA" id="ARBA00006598"/>
    </source>
</evidence>
<evidence type="ECO:0000256" key="3">
    <source>
        <dbReference type="ARBA" id="ARBA00023274"/>
    </source>
</evidence>
<organism evidence="7 8">
    <name type="scientific">Thermosulfurimonas marina</name>
    <dbReference type="NCBI Taxonomy" id="2047767"/>
    <lineage>
        <taxon>Bacteria</taxon>
        <taxon>Pseudomonadati</taxon>
        <taxon>Thermodesulfobacteriota</taxon>
        <taxon>Thermodesulfobacteria</taxon>
        <taxon>Thermodesulfobacteriales</taxon>
        <taxon>Thermodesulfobacteriaceae</taxon>
        <taxon>Thermosulfurimonas</taxon>
    </lineage>
</organism>
<dbReference type="InterPro" id="IPR037229">
    <property type="entry name" value="Ribosomal_bL35_sf"/>
</dbReference>
<evidence type="ECO:0000256" key="5">
    <source>
        <dbReference type="HAMAP-Rule" id="MF_00514"/>
    </source>
</evidence>
<evidence type="ECO:0000313" key="7">
    <source>
        <dbReference type="EMBL" id="QJA06795.1"/>
    </source>
</evidence>
<dbReference type="PANTHER" id="PTHR33343">
    <property type="entry name" value="54S RIBOSOMAL PROTEIN BL35M"/>
    <property type="match status" value="1"/>
</dbReference>
<dbReference type="Gene3D" id="4.10.410.60">
    <property type="match status" value="1"/>
</dbReference>
<accession>A0A6H1WU97</accession>
<evidence type="ECO:0000256" key="4">
    <source>
        <dbReference type="ARBA" id="ARBA00071664"/>
    </source>
</evidence>
<dbReference type="GO" id="GO:0015934">
    <property type="term" value="C:large ribosomal subunit"/>
    <property type="evidence" value="ECO:0007669"/>
    <property type="project" value="TreeGrafter"/>
</dbReference>
<name>A0A6H1WU97_9BACT</name>
<dbReference type="GO" id="GO:0003735">
    <property type="term" value="F:structural constituent of ribosome"/>
    <property type="evidence" value="ECO:0007669"/>
    <property type="project" value="InterPro"/>
</dbReference>
<dbReference type="PANTHER" id="PTHR33343:SF1">
    <property type="entry name" value="LARGE RIBOSOMAL SUBUNIT PROTEIN BL35M"/>
    <property type="match status" value="1"/>
</dbReference>
<keyword evidence="8" id="KW-1185">Reference proteome</keyword>
<proteinExistence type="inferred from homology"/>
<dbReference type="Pfam" id="PF01632">
    <property type="entry name" value="Ribosomal_L35p"/>
    <property type="match status" value="1"/>
</dbReference>
<dbReference type="GO" id="GO:0006412">
    <property type="term" value="P:translation"/>
    <property type="evidence" value="ECO:0007669"/>
    <property type="project" value="UniProtKB-UniRule"/>
</dbReference>